<dbReference type="InterPro" id="IPR014352">
    <property type="entry name" value="FERM/acyl-CoA-bd_prot_sf"/>
</dbReference>
<proteinExistence type="inferred from homology"/>
<dbReference type="HOGENOM" id="CLU_118853_4_1_1"/>
<evidence type="ECO:0000313" key="6">
    <source>
        <dbReference type="Proteomes" id="UP000026960"/>
    </source>
</evidence>
<dbReference type="Proteomes" id="UP000026960">
    <property type="component" value="Chromosome 8"/>
</dbReference>
<dbReference type="STRING" id="65489.A0A0D3GWN0"/>
<dbReference type="Pfam" id="PF00887">
    <property type="entry name" value="ACBP"/>
    <property type="match status" value="1"/>
</dbReference>
<reference evidence="5" key="2">
    <citation type="submission" date="2015-03" db="UniProtKB">
        <authorList>
            <consortium name="EnsemblPlants"/>
        </authorList>
    </citation>
    <scope>IDENTIFICATION</scope>
</reference>
<evidence type="ECO:0000256" key="1">
    <source>
        <dbReference type="ARBA" id="ARBA00004514"/>
    </source>
</evidence>
<dbReference type="Gramene" id="OBART08G03860.1">
    <property type="protein sequence ID" value="OBART08G03860.1"/>
    <property type="gene ID" value="OBART08G03860"/>
</dbReference>
<comment type="subcellular location">
    <subcellularLocation>
        <location evidence="1">Cytoplasm</location>
        <location evidence="1">Cytosol</location>
    </subcellularLocation>
</comment>
<dbReference type="GO" id="GO:0000062">
    <property type="term" value="F:fatty-acyl-CoA binding"/>
    <property type="evidence" value="ECO:0007669"/>
    <property type="project" value="InterPro"/>
</dbReference>
<name>A0A0D3GWN0_9ORYZ</name>
<feature type="domain" description="ACB" evidence="4">
    <location>
        <begin position="3"/>
        <end position="88"/>
    </location>
</feature>
<accession>A0A0D3GWN0</accession>
<dbReference type="EnsemblPlants" id="OBART08G03860.1">
    <property type="protein sequence ID" value="OBART08G03860.1"/>
    <property type="gene ID" value="OBART08G03860"/>
</dbReference>
<dbReference type="PANTHER" id="PTHR23310:SF62">
    <property type="entry name" value="ACYL-COA BINDING PROTEIN 1, ISOFORM A"/>
    <property type="match status" value="1"/>
</dbReference>
<evidence type="ECO:0000256" key="3">
    <source>
        <dbReference type="ARBA" id="ARBA00023121"/>
    </source>
</evidence>
<dbReference type="eggNOG" id="KOG0817">
    <property type="taxonomic scope" value="Eukaryota"/>
</dbReference>
<sequence length="91" mass="10143">MGLQEDFEQYAEKAKTLPESTSNENKLILYGLYKQATVGDVNTARPGIFAQRDRAKWDAWKAVEGKSKEEAMSDYITKVKQLLEEAAAAAS</sequence>
<dbReference type="InterPro" id="IPR035984">
    <property type="entry name" value="Acyl-CoA-binding_sf"/>
</dbReference>
<protein>
    <recommendedName>
        <fullName evidence="4">ACB domain-containing protein</fullName>
    </recommendedName>
</protein>
<evidence type="ECO:0000256" key="2">
    <source>
        <dbReference type="ARBA" id="ARBA00005567"/>
    </source>
</evidence>
<dbReference type="PROSITE" id="PS51228">
    <property type="entry name" value="ACB_2"/>
    <property type="match status" value="1"/>
</dbReference>
<dbReference type="Gene3D" id="1.20.80.10">
    <property type="match status" value="1"/>
</dbReference>
<dbReference type="GO" id="GO:0006631">
    <property type="term" value="P:fatty acid metabolic process"/>
    <property type="evidence" value="ECO:0007669"/>
    <property type="project" value="TreeGrafter"/>
</dbReference>
<keyword evidence="6" id="KW-1185">Reference proteome</keyword>
<dbReference type="InterPro" id="IPR022408">
    <property type="entry name" value="Acyl-CoA-binding_prot_CS"/>
</dbReference>
<organism evidence="5">
    <name type="scientific">Oryza barthii</name>
    <dbReference type="NCBI Taxonomy" id="65489"/>
    <lineage>
        <taxon>Eukaryota</taxon>
        <taxon>Viridiplantae</taxon>
        <taxon>Streptophyta</taxon>
        <taxon>Embryophyta</taxon>
        <taxon>Tracheophyta</taxon>
        <taxon>Spermatophyta</taxon>
        <taxon>Magnoliopsida</taxon>
        <taxon>Liliopsida</taxon>
        <taxon>Poales</taxon>
        <taxon>Poaceae</taxon>
        <taxon>BOP clade</taxon>
        <taxon>Oryzoideae</taxon>
        <taxon>Oryzeae</taxon>
        <taxon>Oryzinae</taxon>
        <taxon>Oryza</taxon>
    </lineage>
</organism>
<reference evidence="5" key="1">
    <citation type="journal article" date="2009" name="Rice">
        <title>De Novo Next Generation Sequencing of Plant Genomes.</title>
        <authorList>
            <person name="Rounsley S."/>
            <person name="Marri P.R."/>
            <person name="Yu Y."/>
            <person name="He R."/>
            <person name="Sisneros N."/>
            <person name="Goicoechea J.L."/>
            <person name="Lee S.J."/>
            <person name="Angelova A."/>
            <person name="Kudrna D."/>
            <person name="Luo M."/>
            <person name="Affourtit J."/>
            <person name="Desany B."/>
            <person name="Knight J."/>
            <person name="Niazi F."/>
            <person name="Egholm M."/>
            <person name="Wing R.A."/>
        </authorList>
    </citation>
    <scope>NUCLEOTIDE SEQUENCE [LARGE SCALE GENOMIC DNA]</scope>
    <source>
        <strain evidence="5">cv. IRGC 105608</strain>
    </source>
</reference>
<dbReference type="InterPro" id="IPR000582">
    <property type="entry name" value="Acyl-CoA-binding_protein"/>
</dbReference>
<comment type="similarity">
    <text evidence="2">Belongs to the ACBP family.</text>
</comment>
<dbReference type="PRINTS" id="PR00689">
    <property type="entry name" value="ACOABINDINGP"/>
</dbReference>
<evidence type="ECO:0000313" key="5">
    <source>
        <dbReference type="EnsemblPlants" id="OBART08G03860.1"/>
    </source>
</evidence>
<dbReference type="PANTHER" id="PTHR23310">
    <property type="entry name" value="ACYL-COA-BINDING PROTEIN, ACBP"/>
    <property type="match status" value="1"/>
</dbReference>
<dbReference type="FunFam" id="1.20.80.10:FF:000010">
    <property type="entry name" value="Acyl-CoA-binding domain-containing protein 5"/>
    <property type="match status" value="1"/>
</dbReference>
<evidence type="ECO:0000259" key="4">
    <source>
        <dbReference type="PROSITE" id="PS51228"/>
    </source>
</evidence>
<keyword evidence="3" id="KW-0446">Lipid-binding</keyword>
<dbReference type="GO" id="GO:0005829">
    <property type="term" value="C:cytosol"/>
    <property type="evidence" value="ECO:0007669"/>
    <property type="project" value="UniProtKB-SubCell"/>
</dbReference>
<dbReference type="PaxDb" id="65489-OBART08G03860.1"/>
<dbReference type="SMR" id="A0A0D3GWN0"/>
<dbReference type="AlphaFoldDB" id="A0A0D3GWN0"/>
<dbReference type="PROSITE" id="PS00880">
    <property type="entry name" value="ACB_1"/>
    <property type="match status" value="1"/>
</dbReference>
<dbReference type="SUPFAM" id="SSF47027">
    <property type="entry name" value="Acyl-CoA binding protein"/>
    <property type="match status" value="1"/>
</dbReference>